<dbReference type="InterPro" id="IPR036396">
    <property type="entry name" value="Cyt_P450_sf"/>
</dbReference>
<dbReference type="Pfam" id="PF00067">
    <property type="entry name" value="p450"/>
    <property type="match status" value="2"/>
</dbReference>
<dbReference type="SUPFAM" id="SSF48264">
    <property type="entry name" value="Cytochrome P450"/>
    <property type="match status" value="1"/>
</dbReference>
<dbReference type="GO" id="GO:0004497">
    <property type="term" value="F:monooxygenase activity"/>
    <property type="evidence" value="ECO:0007669"/>
    <property type="project" value="InterPro"/>
</dbReference>
<dbReference type="GO" id="GO:0020037">
    <property type="term" value="F:heme binding"/>
    <property type="evidence" value="ECO:0007669"/>
    <property type="project" value="InterPro"/>
</dbReference>
<dbReference type="Proteomes" id="UP000070544">
    <property type="component" value="Unassembled WGS sequence"/>
</dbReference>
<organism evidence="2 3">
    <name type="scientific">Gonapodya prolifera (strain JEL478)</name>
    <name type="common">Monoblepharis prolifera</name>
    <dbReference type="NCBI Taxonomy" id="1344416"/>
    <lineage>
        <taxon>Eukaryota</taxon>
        <taxon>Fungi</taxon>
        <taxon>Fungi incertae sedis</taxon>
        <taxon>Chytridiomycota</taxon>
        <taxon>Chytridiomycota incertae sedis</taxon>
        <taxon>Monoblepharidomycetes</taxon>
        <taxon>Monoblepharidales</taxon>
        <taxon>Gonapodyaceae</taxon>
        <taxon>Gonapodya</taxon>
    </lineage>
</organism>
<accession>A0A139A1K6</accession>
<dbReference type="OrthoDB" id="1470350at2759"/>
<protein>
    <submittedName>
        <fullName evidence="2">Cytochrome P450</fullName>
    </submittedName>
</protein>
<sequence length="424" mass="47730">MSHLPHQLAEPFLPSHSRLRLPSSFWAAGLRHLGFDPLRHVPTNVHRSMGTGIVRFSKRENDFSDLDAIHEVTHFFNLQLFDPTVSSSPSIAQRLFALMTDESKHKETYEMGKFFKDDPDDIALTSDVPKHKEFPRMFAPGFSINYLANLELVMRKVFHNFESAPTAFGQFFDMVYAPDHPYQTTIKSIMSVSPSPPQADHVKNCVESRRASMVAGEAHAQDILQIILDHRDGTTGEPITNKEIGVRARIFLLAGSETTSNMMGSMLLFLLKNPAALDRPRKELDASTVRTDIELPEKGHDGKARTVFIPKGTVIRANAYVAQRNPSEEEAFTFSPSDRKEEVAGDIVAEHDGPGMLNQRAFMPFSVGSRWDCLRRNFAWNKIGIVLGHLLRRFDVIPQFDVNDTIEGKEFGMLSVGRKGRMPV</sequence>
<name>A0A139A1K6_GONPJ</name>
<gene>
    <name evidence="2" type="ORF">M427DRAFT_158999</name>
</gene>
<dbReference type="AlphaFoldDB" id="A0A139A1K6"/>
<dbReference type="GO" id="GO:0005506">
    <property type="term" value="F:iron ion binding"/>
    <property type="evidence" value="ECO:0007669"/>
    <property type="project" value="InterPro"/>
</dbReference>
<dbReference type="Gene3D" id="1.10.630.10">
    <property type="entry name" value="Cytochrome P450"/>
    <property type="match status" value="1"/>
</dbReference>
<evidence type="ECO:0000256" key="1">
    <source>
        <dbReference type="ARBA" id="ARBA00010617"/>
    </source>
</evidence>
<reference evidence="2 3" key="1">
    <citation type="journal article" date="2015" name="Genome Biol. Evol.">
        <title>Phylogenomic analyses indicate that early fungi evolved digesting cell walls of algal ancestors of land plants.</title>
        <authorList>
            <person name="Chang Y."/>
            <person name="Wang S."/>
            <person name="Sekimoto S."/>
            <person name="Aerts A.L."/>
            <person name="Choi C."/>
            <person name="Clum A."/>
            <person name="LaButti K.M."/>
            <person name="Lindquist E.A."/>
            <person name="Yee Ngan C."/>
            <person name="Ohm R.A."/>
            <person name="Salamov A.A."/>
            <person name="Grigoriev I.V."/>
            <person name="Spatafora J.W."/>
            <person name="Berbee M.L."/>
        </authorList>
    </citation>
    <scope>NUCLEOTIDE SEQUENCE [LARGE SCALE GENOMIC DNA]</scope>
    <source>
        <strain evidence="2 3">JEL478</strain>
    </source>
</reference>
<dbReference type="STRING" id="1344416.A0A139A1K6"/>
<keyword evidence="3" id="KW-1185">Reference proteome</keyword>
<dbReference type="GO" id="GO:0016705">
    <property type="term" value="F:oxidoreductase activity, acting on paired donors, with incorporation or reduction of molecular oxygen"/>
    <property type="evidence" value="ECO:0007669"/>
    <property type="project" value="InterPro"/>
</dbReference>
<dbReference type="InterPro" id="IPR001128">
    <property type="entry name" value="Cyt_P450"/>
</dbReference>
<dbReference type="PANTHER" id="PTHR24305">
    <property type="entry name" value="CYTOCHROME P450"/>
    <property type="match status" value="1"/>
</dbReference>
<dbReference type="EMBL" id="KQ965819">
    <property type="protein sequence ID" value="KXS10619.1"/>
    <property type="molecule type" value="Genomic_DNA"/>
</dbReference>
<dbReference type="InterPro" id="IPR050121">
    <property type="entry name" value="Cytochrome_P450_monoxygenase"/>
</dbReference>
<evidence type="ECO:0000313" key="3">
    <source>
        <dbReference type="Proteomes" id="UP000070544"/>
    </source>
</evidence>
<evidence type="ECO:0000313" key="2">
    <source>
        <dbReference type="EMBL" id="KXS10619.1"/>
    </source>
</evidence>
<proteinExistence type="inferred from homology"/>
<comment type="similarity">
    <text evidence="1">Belongs to the cytochrome P450 family.</text>
</comment>
<dbReference type="PANTHER" id="PTHR24305:SF166">
    <property type="entry name" value="CYTOCHROME P450 12A4, MITOCHONDRIAL-RELATED"/>
    <property type="match status" value="1"/>
</dbReference>